<dbReference type="VEuPathDB" id="CryptoDB:Cvel_15346"/>
<organism evidence="2">
    <name type="scientific">Chromera velia CCMP2878</name>
    <dbReference type="NCBI Taxonomy" id="1169474"/>
    <lineage>
        <taxon>Eukaryota</taxon>
        <taxon>Sar</taxon>
        <taxon>Alveolata</taxon>
        <taxon>Colpodellida</taxon>
        <taxon>Chromeraceae</taxon>
        <taxon>Chromera</taxon>
    </lineage>
</organism>
<dbReference type="Gene3D" id="3.30.470.20">
    <property type="entry name" value="ATP-grasp fold, B domain"/>
    <property type="match status" value="1"/>
</dbReference>
<dbReference type="AlphaFoldDB" id="A0A0G4F5I0"/>
<dbReference type="PhylomeDB" id="A0A0G4F5I0"/>
<accession>A0A0G4F5I0</accession>
<gene>
    <name evidence="2" type="ORF">Cvel_15346</name>
</gene>
<name>A0A0G4F5I0_9ALVE</name>
<sequence length="430" mass="48290">MSDSAQVVPLNSETPIVQPQGKEGCLRKTCCVKLSLPVWALYVTLAVLCSIFVVWVISQKNGQKNGPQALRGSTTPPAPILPAPISVLAAQKWYGQDLGGEEKFKAANIQLTTSDDIADEEVKDALLNLGPAVSSEALVKLDAFIKEKQIDLVTFGMAEWRIEPMVQLKAKGWPLSVLMTSQGMENEADLVRVVDKEHFQQTLKETGLEDYTIPNYDPDSLLSCNQMSNTDTPDAVPDRCTLNEAGRSAVSYPIMVKPANGMGGAHKEKLYKKVDSEEQLLDFFNRPIEYGTGSYTFLNPSDFTLQEWVMSKYEDSFHFVYSDDHGGFLQMKITRDEYNTENAVAHHKPERKRSTLEHDSIPPAMIANFEKLLRKVHYRGLGCFDIKYKKSDLDKPMVMEMNPRLCASMSFFDDYGAWFRTWAGLYLVGR</sequence>
<keyword evidence="1" id="KW-1133">Transmembrane helix</keyword>
<feature type="transmembrane region" description="Helical" evidence="1">
    <location>
        <begin position="36"/>
        <end position="57"/>
    </location>
</feature>
<protein>
    <recommendedName>
        <fullName evidence="3">ATP-grasp domain-containing protein</fullName>
    </recommendedName>
</protein>
<evidence type="ECO:0008006" key="3">
    <source>
        <dbReference type="Google" id="ProtNLM"/>
    </source>
</evidence>
<dbReference type="EMBL" id="CDMZ01000143">
    <property type="protein sequence ID" value="CEM07740.1"/>
    <property type="molecule type" value="Genomic_DNA"/>
</dbReference>
<reference evidence="2" key="1">
    <citation type="submission" date="2014-11" db="EMBL/GenBank/DDBJ databases">
        <authorList>
            <person name="Otto D Thomas"/>
            <person name="Naeem Raeece"/>
        </authorList>
    </citation>
    <scope>NUCLEOTIDE SEQUENCE</scope>
</reference>
<evidence type="ECO:0000256" key="1">
    <source>
        <dbReference type="SAM" id="Phobius"/>
    </source>
</evidence>
<keyword evidence="1" id="KW-0812">Transmembrane</keyword>
<evidence type="ECO:0000313" key="2">
    <source>
        <dbReference type="EMBL" id="CEM07740.1"/>
    </source>
</evidence>
<dbReference type="SUPFAM" id="SSF56059">
    <property type="entry name" value="Glutathione synthetase ATP-binding domain-like"/>
    <property type="match status" value="1"/>
</dbReference>
<proteinExistence type="predicted"/>
<keyword evidence="1" id="KW-0472">Membrane</keyword>